<gene>
    <name evidence="1" type="ORF">ON006_04625</name>
</gene>
<dbReference type="RefSeq" id="WP_244819643.1">
    <property type="nucleotide sequence ID" value="NZ_CP112998.1"/>
</dbReference>
<name>A0A9E8SME7_9BACT</name>
<evidence type="ECO:0000313" key="1">
    <source>
        <dbReference type="EMBL" id="WAC13244.1"/>
    </source>
</evidence>
<keyword evidence="2" id="KW-1185">Reference proteome</keyword>
<accession>A0A9E8SME7</accession>
<organism evidence="1 2">
    <name type="scientific">Dyadobacter pollutisoli</name>
    <dbReference type="NCBI Taxonomy" id="2910158"/>
    <lineage>
        <taxon>Bacteria</taxon>
        <taxon>Pseudomonadati</taxon>
        <taxon>Bacteroidota</taxon>
        <taxon>Cytophagia</taxon>
        <taxon>Cytophagales</taxon>
        <taxon>Spirosomataceae</taxon>
        <taxon>Dyadobacter</taxon>
    </lineage>
</organism>
<dbReference type="EMBL" id="CP112998">
    <property type="protein sequence ID" value="WAC13244.1"/>
    <property type="molecule type" value="Genomic_DNA"/>
</dbReference>
<evidence type="ECO:0000313" key="2">
    <source>
        <dbReference type="Proteomes" id="UP001164653"/>
    </source>
</evidence>
<reference evidence="1" key="1">
    <citation type="submission" date="2022-11" db="EMBL/GenBank/DDBJ databases">
        <title>Dyadobacter pollutisoli sp. nov., isolated from plastic dumped soil.</title>
        <authorList>
            <person name="Kim J.M."/>
            <person name="Kim K.R."/>
            <person name="Lee J.K."/>
            <person name="Hao L."/>
            <person name="Jeon C.O."/>
        </authorList>
    </citation>
    <scope>NUCLEOTIDE SEQUENCE</scope>
    <source>
        <strain evidence="1">U1</strain>
    </source>
</reference>
<sequence>MNITKSDLTQSQREETCHLIKETVRDFAAHHIKPISMVGQKTALSQGSLSQAW</sequence>
<dbReference type="Proteomes" id="UP001164653">
    <property type="component" value="Chromosome"/>
</dbReference>
<dbReference type="AlphaFoldDB" id="A0A9E8SME7"/>
<protein>
    <submittedName>
        <fullName evidence="1">Uncharacterized protein</fullName>
    </submittedName>
</protein>
<proteinExistence type="predicted"/>
<dbReference type="KEGG" id="dpf:ON006_04625"/>